<dbReference type="EMBL" id="WHPD01001617">
    <property type="protein sequence ID" value="MPV88496.1"/>
    <property type="molecule type" value="Genomic_DNA"/>
</dbReference>
<comment type="subcellular location">
    <subcellularLocation>
        <location evidence="1">Periplasm</location>
    </subcellularLocation>
</comment>
<dbReference type="SUPFAM" id="SSF53850">
    <property type="entry name" value="Periplasmic binding protein-like II"/>
    <property type="match status" value="1"/>
</dbReference>
<dbReference type="PROSITE" id="PS51257">
    <property type="entry name" value="PROKAR_LIPOPROTEIN"/>
    <property type="match status" value="1"/>
</dbReference>
<feature type="domain" description="SsuA/THI5-like" evidence="5">
    <location>
        <begin position="51"/>
        <end position="272"/>
    </location>
</feature>
<keyword evidence="3 4" id="KW-0732">Signal</keyword>
<dbReference type="PANTHER" id="PTHR30024">
    <property type="entry name" value="ALIPHATIC SULFONATES-BINDING PROTEIN-RELATED"/>
    <property type="match status" value="1"/>
</dbReference>
<dbReference type="GO" id="GO:0042597">
    <property type="term" value="C:periplasmic space"/>
    <property type="evidence" value="ECO:0007669"/>
    <property type="project" value="UniProtKB-SubCell"/>
</dbReference>
<dbReference type="PANTHER" id="PTHR30024:SF47">
    <property type="entry name" value="TAURINE-BINDING PERIPLASMIC PROTEIN"/>
    <property type="match status" value="1"/>
</dbReference>
<dbReference type="InterPro" id="IPR015168">
    <property type="entry name" value="SsuA/THI5"/>
</dbReference>
<dbReference type="Proteomes" id="UP000429644">
    <property type="component" value="Unassembled WGS sequence"/>
</dbReference>
<evidence type="ECO:0000256" key="1">
    <source>
        <dbReference type="ARBA" id="ARBA00004418"/>
    </source>
</evidence>
<keyword evidence="7" id="KW-1185">Reference proteome</keyword>
<evidence type="ECO:0000256" key="2">
    <source>
        <dbReference type="ARBA" id="ARBA00010742"/>
    </source>
</evidence>
<evidence type="ECO:0000259" key="5">
    <source>
        <dbReference type="Pfam" id="PF09084"/>
    </source>
</evidence>
<dbReference type="Gene3D" id="3.40.190.10">
    <property type="entry name" value="Periplasmic binding protein-like II"/>
    <property type="match status" value="2"/>
</dbReference>
<comment type="similarity">
    <text evidence="2">Belongs to the bacterial solute-binding protein SsuA/TauA family.</text>
</comment>
<evidence type="ECO:0000256" key="4">
    <source>
        <dbReference type="SAM" id="SignalP"/>
    </source>
</evidence>
<dbReference type="OrthoDB" id="7808807at2"/>
<gene>
    <name evidence="6" type="ORF">GB882_07435</name>
</gene>
<organism evidence="6 7">
    <name type="scientific">Georgenia ruanii</name>
    <dbReference type="NCBI Taxonomy" id="348442"/>
    <lineage>
        <taxon>Bacteria</taxon>
        <taxon>Bacillati</taxon>
        <taxon>Actinomycetota</taxon>
        <taxon>Actinomycetes</taxon>
        <taxon>Micrococcales</taxon>
        <taxon>Bogoriellaceae</taxon>
        <taxon>Georgenia</taxon>
    </lineage>
</organism>
<dbReference type="GO" id="GO:0042918">
    <property type="term" value="P:alkanesulfonate transmembrane transport"/>
    <property type="evidence" value="ECO:0007669"/>
    <property type="project" value="TreeGrafter"/>
</dbReference>
<accession>A0A7J9UV58</accession>
<protein>
    <recommendedName>
        <fullName evidence="5">SsuA/THI5-like domain-containing protein</fullName>
    </recommendedName>
</protein>
<reference evidence="6 7" key="1">
    <citation type="submission" date="2019-10" db="EMBL/GenBank/DDBJ databases">
        <title>Georgenia wutianyii sp. nov. and Georgenia yuyongxinii sp. nov. isolated from plateau pika (Ochotona curzoniae) in the Qinghai-Tibet plateau of China.</title>
        <authorList>
            <person name="Tian Z."/>
        </authorList>
    </citation>
    <scope>NUCLEOTIDE SEQUENCE [LARGE SCALE GENOMIC DNA]</scope>
    <source>
        <strain evidence="6 7">JCM 15130</strain>
    </source>
</reference>
<comment type="caution">
    <text evidence="6">The sequence shown here is derived from an EMBL/GenBank/DDBJ whole genome shotgun (WGS) entry which is preliminary data.</text>
</comment>
<evidence type="ECO:0000313" key="7">
    <source>
        <dbReference type="Proteomes" id="UP000429644"/>
    </source>
</evidence>
<sequence>MPFGRRTTCGVALAVVSLLGLSACAGGASGAASQDLAEIQVMMFPGVAYRLPVVIAEQEGYFEDEGVAIKEIPQPNNLPGIQALTSTKSQVGQFSVATVAQAAEAGEKVKMFCGHIGEVQSSVVANIDSDLPNMEEGASWEEVLKALDGKTFGVQVPVGAGFQLITAAAFEEVGVTDVTYVNVGGSNTTTGPALDNGDVEAAIASPPGTQFLTESGNQKVLAYLPDGPAAYRDWYGSGWAAPTAWLEAEPEAAAGFCRAVQRGIDYVQDPANADSVEEALVDDTGLPADIAALIVSSQYEPYSTELPQDVIEVTLKGYAASGVLSGASAVTYESLVDDKTGR</sequence>
<feature type="chain" id="PRO_5038569882" description="SsuA/THI5-like domain-containing protein" evidence="4">
    <location>
        <begin position="26"/>
        <end position="342"/>
    </location>
</feature>
<dbReference type="RefSeq" id="WP_152231161.1">
    <property type="nucleotide sequence ID" value="NZ_BAAAOT010000011.1"/>
</dbReference>
<evidence type="ECO:0000256" key="3">
    <source>
        <dbReference type="ARBA" id="ARBA00022729"/>
    </source>
</evidence>
<name>A0A7J9UV58_9MICO</name>
<feature type="signal peptide" evidence="4">
    <location>
        <begin position="1"/>
        <end position="25"/>
    </location>
</feature>
<dbReference type="AlphaFoldDB" id="A0A7J9UV58"/>
<evidence type="ECO:0000313" key="6">
    <source>
        <dbReference type="EMBL" id="MPV88496.1"/>
    </source>
</evidence>
<proteinExistence type="inferred from homology"/>
<dbReference type="Pfam" id="PF09084">
    <property type="entry name" value="NMT1"/>
    <property type="match status" value="1"/>
</dbReference>